<evidence type="ECO:0000313" key="2">
    <source>
        <dbReference type="EMBL" id="QDL37134.1"/>
    </source>
</evidence>
<dbReference type="Pfam" id="PF04964">
    <property type="entry name" value="Flp_Fap"/>
    <property type="match status" value="1"/>
</dbReference>
<dbReference type="EMBL" id="CP035503">
    <property type="protein sequence ID" value="QDL37134.1"/>
    <property type="molecule type" value="Genomic_DNA"/>
</dbReference>
<dbReference type="OrthoDB" id="5325135at2"/>
<dbReference type="Proteomes" id="UP000316798">
    <property type="component" value="Chromosome"/>
</dbReference>
<dbReference type="InterPro" id="IPR007047">
    <property type="entry name" value="Flp_Fap"/>
</dbReference>
<accession>A0A515D9R6</accession>
<dbReference type="KEGG" id="rhf:EUB48_07425"/>
<organism evidence="2 3">
    <name type="scientific">Rhodoferax sediminis</name>
    <dbReference type="NCBI Taxonomy" id="2509614"/>
    <lineage>
        <taxon>Bacteria</taxon>
        <taxon>Pseudomonadati</taxon>
        <taxon>Pseudomonadota</taxon>
        <taxon>Betaproteobacteria</taxon>
        <taxon>Burkholderiales</taxon>
        <taxon>Comamonadaceae</taxon>
        <taxon>Rhodoferax</taxon>
    </lineage>
</organism>
<dbReference type="RefSeq" id="WP_142818301.1">
    <property type="nucleotide sequence ID" value="NZ_CP035503.1"/>
</dbReference>
<sequence>MNFIKNFVREEDGVTAVEYGLIASMIAVAIIAGASLVGISLNTLFTNIGNCLSTANCAAAA</sequence>
<protein>
    <submittedName>
        <fullName evidence="2">Flp family type IVb pilin</fullName>
    </submittedName>
</protein>
<keyword evidence="3" id="KW-1185">Reference proteome</keyword>
<keyword evidence="1" id="KW-0472">Membrane</keyword>
<name>A0A515D9R6_9BURK</name>
<evidence type="ECO:0000313" key="3">
    <source>
        <dbReference type="Proteomes" id="UP000316798"/>
    </source>
</evidence>
<dbReference type="AlphaFoldDB" id="A0A515D9R6"/>
<reference evidence="2 3" key="1">
    <citation type="submission" date="2019-01" db="EMBL/GenBank/DDBJ databases">
        <title>Genomic insights into a novel species Rhodoferax sp.</title>
        <authorList>
            <person name="Jin L."/>
        </authorList>
    </citation>
    <scope>NUCLEOTIDE SEQUENCE [LARGE SCALE GENOMIC DNA]</scope>
    <source>
        <strain evidence="2 3">CHu59-6-5</strain>
    </source>
</reference>
<proteinExistence type="predicted"/>
<keyword evidence="1" id="KW-1133">Transmembrane helix</keyword>
<feature type="transmembrane region" description="Helical" evidence="1">
    <location>
        <begin position="20"/>
        <end position="45"/>
    </location>
</feature>
<gene>
    <name evidence="2" type="ORF">EUB48_07425</name>
</gene>
<evidence type="ECO:0000256" key="1">
    <source>
        <dbReference type="SAM" id="Phobius"/>
    </source>
</evidence>
<keyword evidence="1" id="KW-0812">Transmembrane</keyword>